<name>A0A7R9PAB7_TIMCA</name>
<accession>A0A7R9PAB7</accession>
<organism evidence="1">
    <name type="scientific">Timema californicum</name>
    <name type="common">California timema</name>
    <name type="synonym">Walking stick</name>
    <dbReference type="NCBI Taxonomy" id="61474"/>
    <lineage>
        <taxon>Eukaryota</taxon>
        <taxon>Metazoa</taxon>
        <taxon>Ecdysozoa</taxon>
        <taxon>Arthropoda</taxon>
        <taxon>Hexapoda</taxon>
        <taxon>Insecta</taxon>
        <taxon>Pterygota</taxon>
        <taxon>Neoptera</taxon>
        <taxon>Polyneoptera</taxon>
        <taxon>Phasmatodea</taxon>
        <taxon>Timematodea</taxon>
        <taxon>Timematoidea</taxon>
        <taxon>Timematidae</taxon>
        <taxon>Timema</taxon>
    </lineage>
</organism>
<gene>
    <name evidence="1" type="ORF">TCMB3V08_LOCUS8450</name>
</gene>
<sequence length="141" mass="16296">MAGRNFMDIQTTDNPINSKLNLSSYHKITLNRGFFTQANDIGMNSQTLIEIFTETNVYTSGAALTFDCKIITIQKICLSFQQLKERPTLKKHFSKQGVLKYAPHLIKVLFIRFTFVRTYFLILKINVNVNNLKISFIILKK</sequence>
<proteinExistence type="predicted"/>
<dbReference type="EMBL" id="OE183637">
    <property type="protein sequence ID" value="CAD7575873.1"/>
    <property type="molecule type" value="Genomic_DNA"/>
</dbReference>
<reference evidence="1" key="1">
    <citation type="submission" date="2020-11" db="EMBL/GenBank/DDBJ databases">
        <authorList>
            <person name="Tran Van P."/>
        </authorList>
    </citation>
    <scope>NUCLEOTIDE SEQUENCE</scope>
</reference>
<evidence type="ECO:0000313" key="1">
    <source>
        <dbReference type="EMBL" id="CAD7575873.1"/>
    </source>
</evidence>
<protein>
    <submittedName>
        <fullName evidence="1">(California timema) hypothetical protein</fullName>
    </submittedName>
</protein>
<dbReference type="AlphaFoldDB" id="A0A7R9PAB7"/>